<feature type="non-terminal residue" evidence="4">
    <location>
        <position position="1"/>
    </location>
</feature>
<dbReference type="InterPro" id="IPR036179">
    <property type="entry name" value="Ig-like_dom_sf"/>
</dbReference>
<evidence type="ECO:0000313" key="4">
    <source>
        <dbReference type="EMBL" id="CAH3177723.1"/>
    </source>
</evidence>
<gene>
    <name evidence="4" type="ORF">PLOB_00019525</name>
</gene>
<evidence type="ECO:0000313" key="5">
    <source>
        <dbReference type="Proteomes" id="UP001159405"/>
    </source>
</evidence>
<dbReference type="SMART" id="SM00409">
    <property type="entry name" value="IG"/>
    <property type="match status" value="2"/>
</dbReference>
<keyword evidence="2" id="KW-0472">Membrane</keyword>
<dbReference type="InterPro" id="IPR007110">
    <property type="entry name" value="Ig-like_dom"/>
</dbReference>
<keyword evidence="2" id="KW-0812">Transmembrane</keyword>
<sequence length="339" mass="37937">KTKNSFSVPVKRVSKTSSPVDYYPDTREMELKCTFKGWPRPRVVWYNPDNKQIINGSEGFYISEQLVGKDTLRSILRNANIQEKHEGAAYKCTGMNNMTGWSTPQISSLEVSEIAYLNVSLKCKVGVRPSDCWDNSLRWYFNNNSEQLESGEKYNIQERKTNTRCKTDFILTIINVTEADEGKYKCQWLCENDYPSFSRSSIIQLKVFPPSEEGTDTPVISKGSTPPTPLGLKTVTGQMERSHDVSPLPTLFADPSTPSTQKTTNSTSTAPSDTEAATTGQGNSKSADKWIPAIAILTSALALFLILFTAYHFIGKKSGRGYCAWYKMTSDHLSSKENH</sequence>
<comment type="caution">
    <text evidence="4">The sequence shown here is derived from an EMBL/GenBank/DDBJ whole genome shotgun (WGS) entry which is preliminary data.</text>
</comment>
<evidence type="ECO:0000256" key="2">
    <source>
        <dbReference type="SAM" id="Phobius"/>
    </source>
</evidence>
<feature type="domain" description="Ig-like" evidence="3">
    <location>
        <begin position="104"/>
        <end position="187"/>
    </location>
</feature>
<dbReference type="CDD" id="cd00096">
    <property type="entry name" value="Ig"/>
    <property type="match status" value="1"/>
</dbReference>
<feature type="region of interest" description="Disordered" evidence="1">
    <location>
        <begin position="210"/>
        <end position="230"/>
    </location>
</feature>
<dbReference type="EMBL" id="CALNXK010000229">
    <property type="protein sequence ID" value="CAH3177723.1"/>
    <property type="molecule type" value="Genomic_DNA"/>
</dbReference>
<accession>A0ABN8RHU2</accession>
<organism evidence="4 5">
    <name type="scientific">Porites lobata</name>
    <dbReference type="NCBI Taxonomy" id="104759"/>
    <lineage>
        <taxon>Eukaryota</taxon>
        <taxon>Metazoa</taxon>
        <taxon>Cnidaria</taxon>
        <taxon>Anthozoa</taxon>
        <taxon>Hexacorallia</taxon>
        <taxon>Scleractinia</taxon>
        <taxon>Fungiina</taxon>
        <taxon>Poritidae</taxon>
        <taxon>Porites</taxon>
    </lineage>
</organism>
<feature type="compositionally biased region" description="Polar residues" evidence="1">
    <location>
        <begin position="256"/>
        <end position="285"/>
    </location>
</feature>
<protein>
    <recommendedName>
        <fullName evidence="3">Ig-like domain-containing protein</fullName>
    </recommendedName>
</protein>
<dbReference type="InterPro" id="IPR013783">
    <property type="entry name" value="Ig-like_fold"/>
</dbReference>
<proteinExistence type="predicted"/>
<keyword evidence="2" id="KW-1133">Transmembrane helix</keyword>
<keyword evidence="5" id="KW-1185">Reference proteome</keyword>
<evidence type="ECO:0000256" key="1">
    <source>
        <dbReference type="SAM" id="MobiDB-lite"/>
    </source>
</evidence>
<evidence type="ECO:0000259" key="3">
    <source>
        <dbReference type="PROSITE" id="PS50835"/>
    </source>
</evidence>
<name>A0ABN8RHU2_9CNID</name>
<reference evidence="4 5" key="1">
    <citation type="submission" date="2022-05" db="EMBL/GenBank/DDBJ databases">
        <authorList>
            <consortium name="Genoscope - CEA"/>
            <person name="William W."/>
        </authorList>
    </citation>
    <scope>NUCLEOTIDE SEQUENCE [LARGE SCALE GENOMIC DNA]</scope>
</reference>
<feature type="transmembrane region" description="Helical" evidence="2">
    <location>
        <begin position="290"/>
        <end position="311"/>
    </location>
</feature>
<dbReference type="Proteomes" id="UP001159405">
    <property type="component" value="Unassembled WGS sequence"/>
</dbReference>
<dbReference type="InterPro" id="IPR003599">
    <property type="entry name" value="Ig_sub"/>
</dbReference>
<dbReference type="PROSITE" id="PS50835">
    <property type="entry name" value="IG_LIKE"/>
    <property type="match status" value="1"/>
</dbReference>
<feature type="region of interest" description="Disordered" evidence="1">
    <location>
        <begin position="244"/>
        <end position="286"/>
    </location>
</feature>
<dbReference type="SUPFAM" id="SSF48726">
    <property type="entry name" value="Immunoglobulin"/>
    <property type="match status" value="2"/>
</dbReference>
<dbReference type="Gene3D" id="2.60.40.10">
    <property type="entry name" value="Immunoglobulins"/>
    <property type="match status" value="2"/>
</dbReference>